<keyword evidence="2" id="KW-1185">Reference proteome</keyword>
<reference evidence="1" key="1">
    <citation type="submission" date="2019-04" db="EMBL/GenBank/DDBJ databases">
        <title>Microbes associate with the intestines of laboratory mice.</title>
        <authorList>
            <person name="Navarre W."/>
            <person name="Wong E."/>
            <person name="Huang K.C."/>
            <person name="Tropini C."/>
            <person name="Ng K."/>
            <person name="Yu B."/>
        </authorList>
    </citation>
    <scope>NUCLEOTIDE SEQUENCE</scope>
    <source>
        <strain evidence="1">NM86_A22</strain>
    </source>
</reference>
<proteinExistence type="predicted"/>
<evidence type="ECO:0000313" key="2">
    <source>
        <dbReference type="Proteomes" id="UP000305401"/>
    </source>
</evidence>
<evidence type="ECO:0000313" key="1">
    <source>
        <dbReference type="EMBL" id="THG51868.1"/>
    </source>
</evidence>
<accession>A0AC61S601</accession>
<gene>
    <name evidence="1" type="ORF">E5990_05665</name>
</gene>
<protein>
    <submittedName>
        <fullName evidence="1">Uncharacterized protein</fullName>
    </submittedName>
</protein>
<comment type="caution">
    <text evidence="1">The sequence shown here is derived from an EMBL/GenBank/DDBJ whole genome shotgun (WGS) entry which is preliminary data.</text>
</comment>
<dbReference type="EMBL" id="SSTG01000053">
    <property type="protein sequence ID" value="THG51868.1"/>
    <property type="molecule type" value="Genomic_DNA"/>
</dbReference>
<name>A0AC61S601_9BACT</name>
<organism evidence="1 2">
    <name type="scientific">Muribaculum caecicola</name>
    <dbReference type="NCBI Taxonomy" id="3038144"/>
    <lineage>
        <taxon>Bacteria</taxon>
        <taxon>Pseudomonadati</taxon>
        <taxon>Bacteroidota</taxon>
        <taxon>Bacteroidia</taxon>
        <taxon>Bacteroidales</taxon>
        <taxon>Muribaculaceae</taxon>
        <taxon>Muribaculum</taxon>
    </lineage>
</organism>
<dbReference type="Proteomes" id="UP000305401">
    <property type="component" value="Unassembled WGS sequence"/>
</dbReference>
<sequence length="482" mass="53747">MIDSNSDQRHIKRLYDKFRTCVLSGNIPDNLIDEDDLISIYDYANDNGDEYVQLMAVICAMRQCPDNEDMCQRRAYFFTQNLGLADSAGHLMQGHVHESALWDILHLLVTRPKPDDACKAMASLVRAFRDFDDETIIQLVGACVELQILDWLCENKAFVQGRCLYQDTFLYELARACADAADHEQAIRLLDELTGIEPFNVLYWQLLADEYNQIEDFASALNAIDYALAIDGSNRELQLARAQILYDRNADRPLALSIVRELVETSPSDIDAAVTLCVMLCFENRQSEAKAVIEPLVKKFPSNRSVAANALLLGDRELNALALKGYINSAPELTDEEINAWAGEQSMLGRHIAAADILLAWLHVNGSITSWSLLLGALYQAGCYAEVSSLHENFMLKSAQPESVSCNISDLLLIALSHLRCGESDKSLALLEFVASVDIKDFSTMQKRLEAIGAKNIASKLCNIIETAPDKARIDDIDPFLL</sequence>